<feature type="domain" description="CID" evidence="4">
    <location>
        <begin position="416"/>
        <end position="592"/>
    </location>
</feature>
<evidence type="ECO:0000313" key="6">
    <source>
        <dbReference type="Proteomes" id="UP000800094"/>
    </source>
</evidence>
<keyword evidence="6" id="KW-1185">Reference proteome</keyword>
<evidence type="ECO:0000256" key="2">
    <source>
        <dbReference type="SAM" id="MobiDB-lite"/>
    </source>
</evidence>
<feature type="compositionally biased region" description="Basic and acidic residues" evidence="2">
    <location>
        <begin position="19"/>
        <end position="31"/>
    </location>
</feature>
<feature type="compositionally biased region" description="Basic and acidic residues" evidence="2">
    <location>
        <begin position="677"/>
        <end position="688"/>
    </location>
</feature>
<name>A0A6A6I348_9PLEO</name>
<dbReference type="GeneID" id="54583251"/>
<dbReference type="GO" id="GO:0005634">
    <property type="term" value="C:nucleus"/>
    <property type="evidence" value="ECO:0007669"/>
    <property type="project" value="TreeGrafter"/>
</dbReference>
<feature type="compositionally biased region" description="Basic and acidic residues" evidence="2">
    <location>
        <begin position="44"/>
        <end position="65"/>
    </location>
</feature>
<dbReference type="InterPro" id="IPR035967">
    <property type="entry name" value="SWAP/Surp_sf"/>
</dbReference>
<evidence type="ECO:0000256" key="1">
    <source>
        <dbReference type="ARBA" id="ARBA00022884"/>
    </source>
</evidence>
<evidence type="ECO:0008006" key="7">
    <source>
        <dbReference type="Google" id="ProtNLM"/>
    </source>
</evidence>
<feature type="compositionally biased region" description="Basic residues" evidence="2">
    <location>
        <begin position="71"/>
        <end position="81"/>
    </location>
</feature>
<dbReference type="PANTHER" id="PTHR23140">
    <property type="entry name" value="RNA PROCESSING PROTEIN LD23810P"/>
    <property type="match status" value="1"/>
</dbReference>
<dbReference type="InterPro" id="IPR006569">
    <property type="entry name" value="CID_dom"/>
</dbReference>
<dbReference type="Pfam" id="PF01805">
    <property type="entry name" value="Surp"/>
    <property type="match status" value="1"/>
</dbReference>
<dbReference type="Gene3D" id="1.10.10.790">
    <property type="entry name" value="Surp module"/>
    <property type="match status" value="1"/>
</dbReference>
<feature type="compositionally biased region" description="Basic residues" evidence="2">
    <location>
        <begin position="605"/>
        <end position="615"/>
    </location>
</feature>
<sequence>MAFRISLNKAGKPQPGSKTKAEEDAKAREEKNALDKVMADFMEEHGDDKGVLGETERDNEAERDVFVPTGAKRHFTGRPKSMKSGPGTLDAELGIGFSRPGPPGGFGLPPHSRFGAPVPRGPAGLEGNREEENVYTTVVAKASNLPPTIDRSRVGELFSDFPSLKVTKVEPIPPSRPSSPSHKGRPTASMKVIFDKDASARDLDDAMNKMNDRKYLGKGYYLHLDRYLGGRSMSTKQQEEPFGATLIDVEISKGYAPPPDLGGVNRERPREEVMNKRLVVTANAPPDLATLKLIHQTIEGVILGGPEFEAALMEDPQVQEEERFAWLFNQKHPLNRYYRWRLHEIVTSTTSPELFHRQPDWKGPKEPLMDEYASGLWDLNHTYDESDEEEEEKPARVTIPIGENYAGRVDTAYGIMNPRSRTLLIWLLATLPPSSALSEEIAAFSVFAVDHVTKGLDEVVHLLISNILQPFYFTRANPKHRADVQDGEDDARKRGQIPQVTTNALRVLSDVALTTNKESGMCYKYRIAIGSQLVERKVFEYLETLPAQLSMGRMGETQYRDDVNAILKIWQEEHLFEKNILEHLDNAFNARKREKEQEEQERKQAERRRQRKGVVPRKPANTGSGEDEDKMDVDNGVGAPGDGQDGASDEPYEPPSPDAVQAADPSIPPEQPTVASEPKEESASEEPRQALAPSEIPGETAAARARRLRPKAEDMFASDEE</sequence>
<gene>
    <name evidence="5" type="ORF">BU26DRAFT_522975</name>
</gene>
<dbReference type="PROSITE" id="PS51391">
    <property type="entry name" value="CID"/>
    <property type="match status" value="1"/>
</dbReference>
<proteinExistence type="predicted"/>
<feature type="region of interest" description="Disordered" evidence="2">
    <location>
        <begin position="44"/>
        <end position="105"/>
    </location>
</feature>
<feature type="compositionally biased region" description="Basic and acidic residues" evidence="2">
    <location>
        <begin position="592"/>
        <end position="604"/>
    </location>
</feature>
<dbReference type="EMBL" id="ML987203">
    <property type="protein sequence ID" value="KAF2244303.1"/>
    <property type="molecule type" value="Genomic_DNA"/>
</dbReference>
<evidence type="ECO:0000313" key="5">
    <source>
        <dbReference type="EMBL" id="KAF2244303.1"/>
    </source>
</evidence>
<dbReference type="Proteomes" id="UP000800094">
    <property type="component" value="Unassembled WGS sequence"/>
</dbReference>
<dbReference type="PROSITE" id="PS50128">
    <property type="entry name" value="SURP"/>
    <property type="match status" value="1"/>
</dbReference>
<feature type="region of interest" description="Disordered" evidence="2">
    <location>
        <begin position="168"/>
        <end position="187"/>
    </location>
</feature>
<dbReference type="OrthoDB" id="377209at2759"/>
<dbReference type="InterPro" id="IPR008942">
    <property type="entry name" value="ENTH_VHS"/>
</dbReference>
<dbReference type="InterPro" id="IPR000061">
    <property type="entry name" value="Surp"/>
</dbReference>
<feature type="region of interest" description="Disordered" evidence="2">
    <location>
        <begin position="1"/>
        <end position="31"/>
    </location>
</feature>
<feature type="region of interest" description="Disordered" evidence="2">
    <location>
        <begin position="592"/>
        <end position="721"/>
    </location>
</feature>
<accession>A0A6A6I348</accession>
<feature type="domain" description="SURP motif" evidence="3">
    <location>
        <begin position="293"/>
        <end position="338"/>
    </location>
</feature>
<dbReference type="GO" id="GO:0003723">
    <property type="term" value="F:RNA binding"/>
    <property type="evidence" value="ECO:0007669"/>
    <property type="project" value="UniProtKB-KW"/>
</dbReference>
<dbReference type="PANTHER" id="PTHR23140:SF0">
    <property type="entry name" value="U2 SNRNP-ASSOCIATED SURP MOTIF-CONTAINING PROTEIN"/>
    <property type="match status" value="1"/>
</dbReference>
<dbReference type="SUPFAM" id="SSF109905">
    <property type="entry name" value="Surp module (SWAP domain)"/>
    <property type="match status" value="1"/>
</dbReference>
<dbReference type="RefSeq" id="XP_033679307.1">
    <property type="nucleotide sequence ID" value="XM_033829921.1"/>
</dbReference>
<dbReference type="AlphaFoldDB" id="A0A6A6I348"/>
<organism evidence="5 6">
    <name type="scientific">Trematosphaeria pertusa</name>
    <dbReference type="NCBI Taxonomy" id="390896"/>
    <lineage>
        <taxon>Eukaryota</taxon>
        <taxon>Fungi</taxon>
        <taxon>Dikarya</taxon>
        <taxon>Ascomycota</taxon>
        <taxon>Pezizomycotina</taxon>
        <taxon>Dothideomycetes</taxon>
        <taxon>Pleosporomycetidae</taxon>
        <taxon>Pleosporales</taxon>
        <taxon>Massarineae</taxon>
        <taxon>Trematosphaeriaceae</taxon>
        <taxon>Trematosphaeria</taxon>
    </lineage>
</organism>
<evidence type="ECO:0000259" key="3">
    <source>
        <dbReference type="PROSITE" id="PS50128"/>
    </source>
</evidence>
<protein>
    <recommendedName>
        <fullName evidence="7">SURP motif domain-containing protein</fullName>
    </recommendedName>
</protein>
<dbReference type="SMART" id="SM00648">
    <property type="entry name" value="SWAP"/>
    <property type="match status" value="1"/>
</dbReference>
<dbReference type="GO" id="GO:0006396">
    <property type="term" value="P:RNA processing"/>
    <property type="evidence" value="ECO:0007669"/>
    <property type="project" value="InterPro"/>
</dbReference>
<keyword evidence="1" id="KW-0694">RNA-binding</keyword>
<reference evidence="5" key="1">
    <citation type="journal article" date="2020" name="Stud. Mycol.">
        <title>101 Dothideomycetes genomes: a test case for predicting lifestyles and emergence of pathogens.</title>
        <authorList>
            <person name="Haridas S."/>
            <person name="Albert R."/>
            <person name="Binder M."/>
            <person name="Bloem J."/>
            <person name="Labutti K."/>
            <person name="Salamov A."/>
            <person name="Andreopoulos B."/>
            <person name="Baker S."/>
            <person name="Barry K."/>
            <person name="Bills G."/>
            <person name="Bluhm B."/>
            <person name="Cannon C."/>
            <person name="Castanera R."/>
            <person name="Culley D."/>
            <person name="Daum C."/>
            <person name="Ezra D."/>
            <person name="Gonzalez J."/>
            <person name="Henrissat B."/>
            <person name="Kuo A."/>
            <person name="Liang C."/>
            <person name="Lipzen A."/>
            <person name="Lutzoni F."/>
            <person name="Magnuson J."/>
            <person name="Mondo S."/>
            <person name="Nolan M."/>
            <person name="Ohm R."/>
            <person name="Pangilinan J."/>
            <person name="Park H.-J."/>
            <person name="Ramirez L."/>
            <person name="Alfaro M."/>
            <person name="Sun H."/>
            <person name="Tritt A."/>
            <person name="Yoshinaga Y."/>
            <person name="Zwiers L.-H."/>
            <person name="Turgeon B."/>
            <person name="Goodwin S."/>
            <person name="Spatafora J."/>
            <person name="Crous P."/>
            <person name="Grigoriev I."/>
        </authorList>
    </citation>
    <scope>NUCLEOTIDE SEQUENCE</scope>
    <source>
        <strain evidence="5">CBS 122368</strain>
    </source>
</reference>
<dbReference type="Gene3D" id="1.25.40.90">
    <property type="match status" value="1"/>
</dbReference>
<dbReference type="InterPro" id="IPR051485">
    <property type="entry name" value="SR-CTD_assoc_factor"/>
</dbReference>
<evidence type="ECO:0000259" key="4">
    <source>
        <dbReference type="PROSITE" id="PS51391"/>
    </source>
</evidence>